<keyword evidence="5" id="KW-1185">Reference proteome</keyword>
<gene>
    <name evidence="4" type="ORF">FNX44_001375</name>
    <name evidence="2" type="ORF">H3146_02745</name>
    <name evidence="3" type="ORF">H3147_04510</name>
</gene>
<evidence type="ECO:0000313" key="4">
    <source>
        <dbReference type="EMBL" id="MQS00552.1"/>
    </source>
</evidence>
<feature type="signal peptide" evidence="1">
    <location>
        <begin position="1"/>
        <end position="29"/>
    </location>
</feature>
<evidence type="ECO:0000313" key="3">
    <source>
        <dbReference type="EMBL" id="MBB1258091.1"/>
    </source>
</evidence>
<proteinExistence type="predicted"/>
<dbReference type="EMBL" id="JABJWZ010000012">
    <property type="protein sequence ID" value="MBB1252290.1"/>
    <property type="molecule type" value="Genomic_DNA"/>
</dbReference>
<evidence type="ECO:0000313" key="2">
    <source>
        <dbReference type="EMBL" id="MBB1252290.1"/>
    </source>
</evidence>
<dbReference type="OrthoDB" id="9894605at2"/>
<reference evidence="4 5" key="1">
    <citation type="submission" date="2019-10" db="EMBL/GenBank/DDBJ databases">
        <title>Streptomyces sp. nov., a novel actinobacterium isolated from alkaline environment.</title>
        <authorList>
            <person name="Golinska P."/>
        </authorList>
    </citation>
    <scope>NUCLEOTIDE SEQUENCE [LARGE SCALE GENOMIC DNA]</scope>
    <source>
        <strain evidence="4 5">OF1</strain>
    </source>
</reference>
<protein>
    <submittedName>
        <fullName evidence="4">Uncharacterized protein</fullName>
    </submittedName>
</protein>
<keyword evidence="1" id="KW-0732">Signal</keyword>
<dbReference type="AlphaFoldDB" id="A0A5P0YMA9"/>
<evidence type="ECO:0000256" key="1">
    <source>
        <dbReference type="SAM" id="SignalP"/>
    </source>
</evidence>
<dbReference type="Proteomes" id="UP000525686">
    <property type="component" value="Unassembled WGS sequence"/>
</dbReference>
<evidence type="ECO:0000313" key="5">
    <source>
        <dbReference type="Proteomes" id="UP000320857"/>
    </source>
</evidence>
<sequence>MSRSKRTAGVALAAGVLAASMLSAWPAAAAPATHSSPVGCWKAQAIEGDRPPADVEIRFNADRTLKLTGPRDEDGAPYFEGTGDWAPRAGGAFRFTVRHPLPFGTPAEARSSLEGALSSHRAFSASGLTHYHYDDGRVEGPSGIRMTGTRVSCG</sequence>
<dbReference type="EMBL" id="JABJXA010000016">
    <property type="protein sequence ID" value="MBB1258091.1"/>
    <property type="molecule type" value="Genomic_DNA"/>
</dbReference>
<dbReference type="Proteomes" id="UP000320857">
    <property type="component" value="Unassembled WGS sequence"/>
</dbReference>
<comment type="caution">
    <text evidence="4">The sequence shown here is derived from an EMBL/GenBank/DDBJ whole genome shotgun (WGS) entry which is preliminary data.</text>
</comment>
<dbReference type="RefSeq" id="WP_143646034.1">
    <property type="nucleotide sequence ID" value="NZ_JABJWZ010000012.1"/>
</dbReference>
<dbReference type="Proteomes" id="UP000517765">
    <property type="component" value="Unassembled WGS sequence"/>
</dbReference>
<accession>A0A5P0YMA9</accession>
<reference evidence="6 7" key="2">
    <citation type="submission" date="2020-05" db="EMBL/GenBank/DDBJ databases">
        <title>Classification of alakaliphilic streptomycetes isolated from an alkaline soil next to Lonar Crater, India and a proposal for the recognition of Streptomyces alkaliterrae sp. nov.</title>
        <authorList>
            <person name="Golinska P."/>
        </authorList>
    </citation>
    <scope>NUCLEOTIDE SEQUENCE [LARGE SCALE GENOMIC DNA]</scope>
    <source>
        <strain evidence="7">OF3</strain>
        <strain evidence="6">OF8</strain>
    </source>
</reference>
<dbReference type="EMBL" id="VJYK02000006">
    <property type="protein sequence ID" value="MQS00552.1"/>
    <property type="molecule type" value="Genomic_DNA"/>
</dbReference>
<feature type="chain" id="PRO_5036149008" evidence="1">
    <location>
        <begin position="30"/>
        <end position="154"/>
    </location>
</feature>
<evidence type="ECO:0000313" key="6">
    <source>
        <dbReference type="Proteomes" id="UP000517765"/>
    </source>
</evidence>
<reference evidence="2" key="3">
    <citation type="journal article" name="Syst. Appl. Microbiol.">
        <title>Streptomyces alkaliterrae sp. nov., isolated from an alkaline soil, and emended descriptions of Streptomyces alkaliphilus, Streptomyces calidiresistens and Streptomyces durbertensis.</title>
        <authorList>
            <person name="Swiecimska M."/>
            <person name="Golinska P."/>
            <person name="Nouioui I."/>
            <person name="Wypij M."/>
            <person name="Rai M."/>
            <person name="Sangal V."/>
            <person name="Goodfellow M."/>
        </authorList>
    </citation>
    <scope>NUCLEOTIDE SEQUENCE</scope>
    <source>
        <strain evidence="2">OF3</strain>
        <strain evidence="3">OF8</strain>
    </source>
</reference>
<evidence type="ECO:0000313" key="7">
    <source>
        <dbReference type="Proteomes" id="UP000525686"/>
    </source>
</evidence>
<name>A0A5P0YMA9_9ACTN</name>
<organism evidence="4 5">
    <name type="scientific">Streptomyces alkaliterrae</name>
    <dbReference type="NCBI Taxonomy" id="2213162"/>
    <lineage>
        <taxon>Bacteria</taxon>
        <taxon>Bacillati</taxon>
        <taxon>Actinomycetota</taxon>
        <taxon>Actinomycetes</taxon>
        <taxon>Kitasatosporales</taxon>
        <taxon>Streptomycetaceae</taxon>
        <taxon>Streptomyces</taxon>
    </lineage>
</organism>